<dbReference type="PANTHER" id="PTHR30153:SF2">
    <property type="entry name" value="REPLICATIVE DNA HELICASE"/>
    <property type="match status" value="1"/>
</dbReference>
<dbReference type="Gene3D" id="3.40.50.300">
    <property type="entry name" value="P-loop containing nucleotide triphosphate hydrolases"/>
    <property type="match status" value="1"/>
</dbReference>
<dbReference type="GO" id="GO:0003677">
    <property type="term" value="F:DNA binding"/>
    <property type="evidence" value="ECO:0007669"/>
    <property type="project" value="UniProtKB-KW"/>
</dbReference>
<dbReference type="SUPFAM" id="SSF52540">
    <property type="entry name" value="P-loop containing nucleoside triphosphate hydrolases"/>
    <property type="match status" value="1"/>
</dbReference>
<evidence type="ECO:0000256" key="9">
    <source>
        <dbReference type="ARBA" id="ARBA00044969"/>
    </source>
</evidence>
<evidence type="ECO:0000256" key="5">
    <source>
        <dbReference type="ARBA" id="ARBA00022806"/>
    </source>
</evidence>
<protein>
    <recommendedName>
        <fullName evidence="9">DNA 5'-3' helicase</fullName>
        <ecNumber evidence="9">5.6.2.3</ecNumber>
    </recommendedName>
</protein>
<evidence type="ECO:0000256" key="3">
    <source>
        <dbReference type="ARBA" id="ARBA00022741"/>
    </source>
</evidence>
<evidence type="ECO:0000256" key="10">
    <source>
        <dbReference type="ARBA" id="ARBA00048954"/>
    </source>
</evidence>
<dbReference type="InterPro" id="IPR007693">
    <property type="entry name" value="DNA_helicase_DnaB-like_N"/>
</dbReference>
<evidence type="ECO:0000256" key="4">
    <source>
        <dbReference type="ARBA" id="ARBA00022801"/>
    </source>
</evidence>
<keyword evidence="6" id="KW-0067">ATP-binding</keyword>
<evidence type="ECO:0000256" key="6">
    <source>
        <dbReference type="ARBA" id="ARBA00022840"/>
    </source>
</evidence>
<dbReference type="Gene3D" id="1.10.860.10">
    <property type="entry name" value="DNAb Helicase, Chain A"/>
    <property type="match status" value="1"/>
</dbReference>
<dbReference type="SUPFAM" id="SSF48024">
    <property type="entry name" value="N-terminal domain of DnaB helicase"/>
    <property type="match status" value="1"/>
</dbReference>
<dbReference type="GO" id="GO:0043139">
    <property type="term" value="F:5'-3' DNA helicase activity"/>
    <property type="evidence" value="ECO:0007669"/>
    <property type="project" value="UniProtKB-EC"/>
</dbReference>
<proteinExistence type="inferred from homology"/>
<dbReference type="PANTHER" id="PTHR30153">
    <property type="entry name" value="REPLICATIVE DNA HELICASE DNAB"/>
    <property type="match status" value="1"/>
</dbReference>
<feature type="region of interest" description="Disordered" evidence="11">
    <location>
        <begin position="340"/>
        <end position="363"/>
    </location>
</feature>
<dbReference type="GO" id="GO:0006260">
    <property type="term" value="P:DNA replication"/>
    <property type="evidence" value="ECO:0007669"/>
    <property type="project" value="UniProtKB-KW"/>
</dbReference>
<evidence type="ECO:0000259" key="12">
    <source>
        <dbReference type="PROSITE" id="PS51199"/>
    </source>
</evidence>
<evidence type="ECO:0000256" key="11">
    <source>
        <dbReference type="SAM" id="MobiDB-lite"/>
    </source>
</evidence>
<keyword evidence="3" id="KW-0547">Nucleotide-binding</keyword>
<dbReference type="InterPro" id="IPR016136">
    <property type="entry name" value="DNA_helicase_N/primase_C"/>
</dbReference>
<keyword evidence="5 13" id="KW-0347">Helicase</keyword>
<dbReference type="EMBL" id="BK015598">
    <property type="protein sequence ID" value="DAE15030.1"/>
    <property type="molecule type" value="Genomic_DNA"/>
</dbReference>
<feature type="domain" description="SF4 helicase" evidence="12">
    <location>
        <begin position="160"/>
        <end position="424"/>
    </location>
</feature>
<dbReference type="Pfam" id="PF03796">
    <property type="entry name" value="DnaB_C"/>
    <property type="match status" value="1"/>
</dbReference>
<dbReference type="InterPro" id="IPR036185">
    <property type="entry name" value="DNA_heli_DnaB-like_N_sf"/>
</dbReference>
<accession>A0A8S5Q6N8</accession>
<comment type="similarity">
    <text evidence="1">Belongs to the helicase family. DnaB subfamily.</text>
</comment>
<evidence type="ECO:0000313" key="13">
    <source>
        <dbReference type="EMBL" id="DAE15030.1"/>
    </source>
</evidence>
<dbReference type="InterPro" id="IPR007694">
    <property type="entry name" value="DNA_helicase_DnaB-like_C"/>
</dbReference>
<dbReference type="GO" id="GO:0005524">
    <property type="term" value="F:ATP binding"/>
    <property type="evidence" value="ECO:0007669"/>
    <property type="project" value="UniProtKB-KW"/>
</dbReference>
<keyword evidence="7" id="KW-0238">DNA-binding</keyword>
<feature type="region of interest" description="Disordered" evidence="11">
    <location>
        <begin position="424"/>
        <end position="450"/>
    </location>
</feature>
<dbReference type="EC" id="5.6.2.3" evidence="9"/>
<dbReference type="InterPro" id="IPR027417">
    <property type="entry name" value="P-loop_NTPase"/>
</dbReference>
<keyword evidence="2" id="KW-0235">DNA replication</keyword>
<name>A0A8S5Q6N8_9CAUD</name>
<comment type="catalytic activity">
    <reaction evidence="10">
        <text>ATP + H2O = ADP + phosphate + H(+)</text>
        <dbReference type="Rhea" id="RHEA:13065"/>
        <dbReference type="ChEBI" id="CHEBI:15377"/>
        <dbReference type="ChEBI" id="CHEBI:15378"/>
        <dbReference type="ChEBI" id="CHEBI:30616"/>
        <dbReference type="ChEBI" id="CHEBI:43474"/>
        <dbReference type="ChEBI" id="CHEBI:456216"/>
        <dbReference type="EC" id="5.6.2.3"/>
    </reaction>
</comment>
<evidence type="ECO:0000256" key="2">
    <source>
        <dbReference type="ARBA" id="ARBA00022705"/>
    </source>
</evidence>
<keyword evidence="8" id="KW-0413">Isomerase</keyword>
<evidence type="ECO:0000256" key="8">
    <source>
        <dbReference type="ARBA" id="ARBA00023235"/>
    </source>
</evidence>
<evidence type="ECO:0000256" key="1">
    <source>
        <dbReference type="ARBA" id="ARBA00008428"/>
    </source>
</evidence>
<keyword evidence="4" id="KW-0378">Hydrolase</keyword>
<dbReference type="PROSITE" id="PS51199">
    <property type="entry name" value="SF4_HELICASE"/>
    <property type="match status" value="1"/>
</dbReference>
<dbReference type="GO" id="GO:0016787">
    <property type="term" value="F:hydrolase activity"/>
    <property type="evidence" value="ECO:0007669"/>
    <property type="project" value="UniProtKB-KW"/>
</dbReference>
<reference evidence="13" key="1">
    <citation type="journal article" date="2021" name="Proc. Natl. Acad. Sci. U.S.A.">
        <title>A Catalog of Tens of Thousands of Viruses from Human Metagenomes Reveals Hidden Associations with Chronic Diseases.</title>
        <authorList>
            <person name="Tisza M.J."/>
            <person name="Buck C.B."/>
        </authorList>
    </citation>
    <scope>NUCLEOTIDE SEQUENCE</scope>
    <source>
        <strain evidence="13">Cty3u30</strain>
    </source>
</reference>
<organism evidence="13">
    <name type="scientific">Siphoviridae sp. cty3u30</name>
    <dbReference type="NCBI Taxonomy" id="2825744"/>
    <lineage>
        <taxon>Viruses</taxon>
        <taxon>Duplodnaviria</taxon>
        <taxon>Heunggongvirae</taxon>
        <taxon>Uroviricota</taxon>
        <taxon>Caudoviricetes</taxon>
    </lineage>
</organism>
<sequence>MANKATASQPGLEAETAVIGSLLIAPEIVKDVLFAVREQDFGVELNRQIYRAARDLYLRAKPVTPVTIRDKVGKDSSAYIAQLLEITTTSANWREYAAIMAEQAGMRRMQDLAVQIASSSTTQECRELAARMQQTLHDGRQIAAYTMEDMIQDFAARQTAKEPVRYVRYGLAEVDEGTYTQPGDVVVIGGYPSDGKTALALQMALRMAREWRVGFFSLETDRCKVTDRVVAALNDISFTAIKRRELTDKDWERFVARSAAAAALKFTLVEAAGWSVSDITGAAEAYDFDVIFVDYVQLIRPSSARIMRSEQVAEISRELHAFAQSRKKLVVELAQLTREERTQAPKKGKPQQSEPRMSDLKESSQLEQDADMIFMVYRPVAGGDYDPTKSRFLRIVKNKEGLLLRTLLWFDGDKQTFTPMTLESAREREEDQRIIERNARNERMSGGKRR</sequence>
<evidence type="ECO:0000256" key="7">
    <source>
        <dbReference type="ARBA" id="ARBA00023125"/>
    </source>
</evidence>
<dbReference type="Pfam" id="PF00772">
    <property type="entry name" value="DnaB"/>
    <property type="match status" value="1"/>
</dbReference>